<keyword evidence="5 9" id="KW-0812">Transmembrane</keyword>
<evidence type="ECO:0000256" key="7">
    <source>
        <dbReference type="ARBA" id="ARBA00023136"/>
    </source>
</evidence>
<dbReference type="RefSeq" id="WP_380896648.1">
    <property type="nucleotide sequence ID" value="NZ_JAFBER010000006.1"/>
</dbReference>
<comment type="subcellular location">
    <subcellularLocation>
        <location evidence="1">Cell membrane</location>
        <topology evidence="1">Multi-pass membrane protein</topology>
    </subcellularLocation>
</comment>
<feature type="transmembrane region" description="Helical" evidence="9">
    <location>
        <begin position="187"/>
        <end position="207"/>
    </location>
</feature>
<feature type="transmembrane region" description="Helical" evidence="9">
    <location>
        <begin position="358"/>
        <end position="379"/>
    </location>
</feature>
<dbReference type="Pfam" id="PF02378">
    <property type="entry name" value="PTS_EIIC"/>
    <property type="match status" value="1"/>
</dbReference>
<dbReference type="PIRSF" id="PIRSF006351">
    <property type="entry name" value="PTS_EIIC-Cellobiose"/>
    <property type="match status" value="1"/>
</dbReference>
<reference evidence="11 12" key="1">
    <citation type="submission" date="2021-01" db="EMBL/GenBank/DDBJ databases">
        <title>Genomic Encyclopedia of Type Strains, Phase IV (KMG-IV): sequencing the most valuable type-strain genomes for metagenomic binning, comparative biology and taxonomic classification.</title>
        <authorList>
            <person name="Goeker M."/>
        </authorList>
    </citation>
    <scope>NUCLEOTIDE SEQUENCE [LARGE SCALE GENOMIC DNA]</scope>
    <source>
        <strain evidence="11 12">DSM 28236</strain>
    </source>
</reference>
<dbReference type="InterPro" id="IPR003352">
    <property type="entry name" value="PTS_EIIC"/>
</dbReference>
<dbReference type="InterPro" id="IPR051088">
    <property type="entry name" value="PTS_Sugar-EIIC/EIIB"/>
</dbReference>
<name>A0ABS2PYU9_9BACL</name>
<feature type="transmembrane region" description="Helical" evidence="9">
    <location>
        <begin position="103"/>
        <end position="124"/>
    </location>
</feature>
<evidence type="ECO:0000256" key="1">
    <source>
        <dbReference type="ARBA" id="ARBA00004651"/>
    </source>
</evidence>
<organism evidence="11 12">
    <name type="scientific">Scopulibacillus daqui</name>
    <dbReference type="NCBI Taxonomy" id="1469162"/>
    <lineage>
        <taxon>Bacteria</taxon>
        <taxon>Bacillati</taxon>
        <taxon>Bacillota</taxon>
        <taxon>Bacilli</taxon>
        <taxon>Bacillales</taxon>
        <taxon>Sporolactobacillaceae</taxon>
        <taxon>Scopulibacillus</taxon>
    </lineage>
</organism>
<dbReference type="PANTHER" id="PTHR33989:SF11">
    <property type="entry name" value="LICHENAN PERMEASE IIC COMPONENT"/>
    <property type="match status" value="1"/>
</dbReference>
<dbReference type="PANTHER" id="PTHR33989">
    <property type="match status" value="1"/>
</dbReference>
<evidence type="ECO:0000256" key="3">
    <source>
        <dbReference type="ARBA" id="ARBA00022475"/>
    </source>
</evidence>
<dbReference type="InterPro" id="IPR004796">
    <property type="entry name" value="PTS_IIC_cello"/>
</dbReference>
<evidence type="ECO:0000256" key="2">
    <source>
        <dbReference type="ARBA" id="ARBA00022448"/>
    </source>
</evidence>
<accession>A0ABS2PYU9</accession>
<keyword evidence="2 8" id="KW-0813">Transport</keyword>
<keyword evidence="6 9" id="KW-1133">Transmembrane helix</keyword>
<feature type="transmembrane region" description="Helical" evidence="9">
    <location>
        <begin position="295"/>
        <end position="316"/>
    </location>
</feature>
<feature type="transmembrane region" description="Helical" evidence="9">
    <location>
        <begin position="32"/>
        <end position="53"/>
    </location>
</feature>
<feature type="domain" description="PTS EIIC type-3" evidence="10">
    <location>
        <begin position="8"/>
        <end position="423"/>
    </location>
</feature>
<feature type="transmembrane region" description="Helical" evidence="9">
    <location>
        <begin position="219"/>
        <end position="243"/>
    </location>
</feature>
<comment type="caution">
    <text evidence="11">The sequence shown here is derived from an EMBL/GenBank/DDBJ whole genome shotgun (WGS) entry which is preliminary data.</text>
</comment>
<dbReference type="PROSITE" id="PS51105">
    <property type="entry name" value="PTS_EIIC_TYPE_3"/>
    <property type="match status" value="1"/>
</dbReference>
<evidence type="ECO:0000259" key="10">
    <source>
        <dbReference type="PROSITE" id="PS51105"/>
    </source>
</evidence>
<evidence type="ECO:0000313" key="11">
    <source>
        <dbReference type="EMBL" id="MBM7645113.1"/>
    </source>
</evidence>
<gene>
    <name evidence="11" type="ORF">JOD45_001324</name>
</gene>
<dbReference type="EMBL" id="JAFBER010000006">
    <property type="protein sequence ID" value="MBM7645113.1"/>
    <property type="molecule type" value="Genomic_DNA"/>
</dbReference>
<protein>
    <recommendedName>
        <fullName evidence="8">Permease IIC component</fullName>
    </recommendedName>
</protein>
<evidence type="ECO:0000256" key="8">
    <source>
        <dbReference type="PIRNR" id="PIRNR006351"/>
    </source>
</evidence>
<evidence type="ECO:0000256" key="5">
    <source>
        <dbReference type="ARBA" id="ARBA00022692"/>
    </source>
</evidence>
<dbReference type="NCBIfam" id="TIGR00359">
    <property type="entry name" value="cello_pts_IIC"/>
    <property type="match status" value="1"/>
</dbReference>
<dbReference type="NCBIfam" id="TIGR00410">
    <property type="entry name" value="lacE"/>
    <property type="match status" value="1"/>
</dbReference>
<feature type="transmembrane region" description="Helical" evidence="9">
    <location>
        <begin position="250"/>
        <end position="270"/>
    </location>
</feature>
<dbReference type="Proteomes" id="UP000808914">
    <property type="component" value="Unassembled WGS sequence"/>
</dbReference>
<proteinExistence type="predicted"/>
<feature type="transmembrane region" description="Helical" evidence="9">
    <location>
        <begin position="73"/>
        <end position="96"/>
    </location>
</feature>
<keyword evidence="3 8" id="KW-1003">Cell membrane</keyword>
<keyword evidence="7 8" id="KW-0472">Membrane</keyword>
<comment type="function">
    <text evidence="8">The phosphoenolpyruvate-dependent sugar phosphotransferase system (PTS), a major carbohydrate active -transport system, catalyzes the phosphorylation of incoming sugar substrates concomitant with their translocation across the cell membrane.</text>
</comment>
<dbReference type="InterPro" id="IPR004501">
    <property type="entry name" value="PTS_EIIC_3"/>
</dbReference>
<evidence type="ECO:0000256" key="6">
    <source>
        <dbReference type="ARBA" id="ARBA00022989"/>
    </source>
</evidence>
<keyword evidence="12" id="KW-1185">Reference proteome</keyword>
<evidence type="ECO:0000256" key="4">
    <source>
        <dbReference type="ARBA" id="ARBA00022597"/>
    </source>
</evidence>
<keyword evidence="4 8" id="KW-0762">Sugar transport</keyword>
<evidence type="ECO:0000256" key="9">
    <source>
        <dbReference type="SAM" id="Phobius"/>
    </source>
</evidence>
<sequence length="451" mass="49241">MNALMGFLEKYMLPVAEKIQGQKHLQSVRDGIILAMPLIIVGSIFLIIANLPIPGFSHFMAGVFGADWSKKFSYPINATFSIMSIIVCFGIAYRLAERHKVDALSSGAIALSAFILSTPQVLMFTPEGAKKAIEVPGVIPVTLMGSQGLFVAMIIALFSAEVYRKVIQKEFVIKMPQGVPPAVSKSFTALIPAFIVLTIVWIVRLILEATSLQDLHHLINLIITTPLSFLGGSLWGMLIAVLAIQLLWCFGLHGDAIIVDSLMAPIWLALMDQNRQVYMANHHADLPNIITAPFYNIWVTAGGSGLTLGLVLLMMFRARSKQMKQLGKIAAAPSLFNINEPAIFGTPIVMNPIMMIPFILTPLIVVLVTYFSMASGLVAKPNGVLIPWTTPLGISGFLATGKISGGAVQIVNLIISILIYYPFLRLYDKQKYQEEHTPSQTNESFDGSVNV</sequence>
<evidence type="ECO:0000313" key="12">
    <source>
        <dbReference type="Proteomes" id="UP000808914"/>
    </source>
</evidence>
<feature type="transmembrane region" description="Helical" evidence="9">
    <location>
        <begin position="399"/>
        <end position="421"/>
    </location>
</feature>
<feature type="transmembrane region" description="Helical" evidence="9">
    <location>
        <begin position="144"/>
        <end position="166"/>
    </location>
</feature>